<feature type="domain" description="Death" evidence="7">
    <location>
        <begin position="22"/>
        <end position="100"/>
    </location>
</feature>
<dbReference type="GO" id="GO:0035325">
    <property type="term" value="F:Toll-like receptor binding"/>
    <property type="evidence" value="ECO:0007669"/>
    <property type="project" value="TreeGrafter"/>
</dbReference>
<dbReference type="GO" id="GO:0008063">
    <property type="term" value="P:Toll signaling pathway"/>
    <property type="evidence" value="ECO:0007669"/>
    <property type="project" value="TreeGrafter"/>
</dbReference>
<feature type="domain" description="TIR" evidence="8">
    <location>
        <begin position="146"/>
        <end position="263"/>
    </location>
</feature>
<dbReference type="GO" id="GO:0045087">
    <property type="term" value="P:innate immune response"/>
    <property type="evidence" value="ECO:0007669"/>
    <property type="project" value="UniProtKB-KW"/>
</dbReference>
<evidence type="ECO:0000256" key="3">
    <source>
        <dbReference type="ARBA" id="ARBA00022588"/>
    </source>
</evidence>
<dbReference type="GO" id="GO:0005886">
    <property type="term" value="C:plasma membrane"/>
    <property type="evidence" value="ECO:0007669"/>
    <property type="project" value="TreeGrafter"/>
</dbReference>
<evidence type="ECO:0000256" key="4">
    <source>
        <dbReference type="ARBA" id="ARBA00022859"/>
    </source>
</evidence>
<dbReference type="GO" id="GO:0006954">
    <property type="term" value="P:inflammatory response"/>
    <property type="evidence" value="ECO:0007669"/>
    <property type="project" value="UniProtKB-KW"/>
</dbReference>
<sequence>MSASLDLWNIPLRALNINVRKRLGLFLNPRNTVASDWMSVAENMGFSYLEIKNYEDCQDPTRKILEDWQARCPGAKVGKLVSILDNVDRKDVVEDLRVLIEEDCRRYIERQNEPPVQVPEVDSCVPRTPERQGITLEDDPEGGIPELFDAFICYCQSDFDFVHEMIQQLEQTDHKLKLCVFDRDVLPGSCVWTITSELIEKRQVQASFRQRQSGVFKIHGHLLAVFCFCLMADPRVFRILLAQETGFALQEHVTAKREVVMAG</sequence>
<dbReference type="GO" id="GO:0005737">
    <property type="term" value="C:cytoplasm"/>
    <property type="evidence" value="ECO:0007669"/>
    <property type="project" value="UniProtKB-SubCell"/>
</dbReference>
<reference evidence="9" key="2">
    <citation type="submission" date="2025-08" db="UniProtKB">
        <authorList>
            <consortium name="Ensembl"/>
        </authorList>
    </citation>
    <scope>IDENTIFICATION</scope>
</reference>
<protein>
    <recommendedName>
        <fullName evidence="11">Myeloid differentiation primary response protein MyD88</fullName>
    </recommendedName>
</protein>
<dbReference type="GO" id="GO:0034142">
    <property type="term" value="P:toll-like receptor 4 signaling pathway"/>
    <property type="evidence" value="ECO:0007669"/>
    <property type="project" value="TreeGrafter"/>
</dbReference>
<name>A0AAZ3P9P3_ONCTS</name>
<dbReference type="SUPFAM" id="SSF52200">
    <property type="entry name" value="Toll/Interleukin receptor TIR domain"/>
    <property type="match status" value="1"/>
</dbReference>
<dbReference type="InterPro" id="IPR017281">
    <property type="entry name" value="Myelin_different_resp_MyD88"/>
</dbReference>
<evidence type="ECO:0000256" key="5">
    <source>
        <dbReference type="ARBA" id="ARBA00023198"/>
    </source>
</evidence>
<dbReference type="PANTHER" id="PTHR15079:SF3">
    <property type="entry name" value="MYELOID DIFFERENTIATION PRIMARY RESPONSE PROTEIN MYD88"/>
    <property type="match status" value="1"/>
</dbReference>
<dbReference type="Gene3D" id="3.40.50.10140">
    <property type="entry name" value="Toll/interleukin-1 receptor homology (TIR) domain"/>
    <property type="match status" value="1"/>
</dbReference>
<dbReference type="FunFam" id="1.10.533.10:FF:000029">
    <property type="entry name" value="Myeloid differentiation primary response protein MyD88"/>
    <property type="match status" value="1"/>
</dbReference>
<dbReference type="InterPro" id="IPR035897">
    <property type="entry name" value="Toll_tir_struct_dom_sf"/>
</dbReference>
<accession>A0AAZ3P9P3</accession>
<evidence type="ECO:0000256" key="6">
    <source>
        <dbReference type="SAM" id="MobiDB-lite"/>
    </source>
</evidence>
<dbReference type="AlphaFoldDB" id="A0AAZ3P9P3"/>
<dbReference type="PROSITE" id="PS50104">
    <property type="entry name" value="TIR"/>
    <property type="match status" value="1"/>
</dbReference>
<evidence type="ECO:0008006" key="11">
    <source>
        <dbReference type="Google" id="ProtNLM"/>
    </source>
</evidence>
<dbReference type="Pfam" id="PF00531">
    <property type="entry name" value="Death"/>
    <property type="match status" value="1"/>
</dbReference>
<keyword evidence="4" id="KW-0391">Immunity</keyword>
<dbReference type="InterPro" id="IPR000488">
    <property type="entry name" value="Death_dom"/>
</dbReference>
<dbReference type="Proteomes" id="UP000694402">
    <property type="component" value="Unassembled WGS sequence"/>
</dbReference>
<dbReference type="Gene3D" id="1.10.533.10">
    <property type="entry name" value="Death Domain, Fas"/>
    <property type="match status" value="1"/>
</dbReference>
<dbReference type="Ensembl" id="ENSOTST00005197508.1">
    <property type="protein sequence ID" value="ENSOTSP00005112599.1"/>
    <property type="gene ID" value="ENSOTSG00005038124.2"/>
</dbReference>
<reference evidence="10" key="1">
    <citation type="journal article" date="2018" name="PLoS ONE">
        <title>Chinook salmon (Oncorhynchus tshawytscha) genome and transcriptome.</title>
        <authorList>
            <person name="Christensen K.A."/>
            <person name="Leong J.S."/>
            <person name="Sakhrani D."/>
            <person name="Biagi C.A."/>
            <person name="Minkley D.R."/>
            <person name="Withler R.E."/>
            <person name="Rondeau E.B."/>
            <person name="Koop B.F."/>
            <person name="Devlin R.H."/>
        </authorList>
    </citation>
    <scope>NUCLEOTIDE SEQUENCE [LARGE SCALE GENOMIC DNA]</scope>
</reference>
<dbReference type="InterPro" id="IPR034249">
    <property type="entry name" value="MyD88_Death"/>
</dbReference>
<dbReference type="GO" id="GO:0002755">
    <property type="term" value="P:MyD88-dependent toll-like receptor signaling pathway"/>
    <property type="evidence" value="ECO:0007669"/>
    <property type="project" value="InterPro"/>
</dbReference>
<organism evidence="9 10">
    <name type="scientific">Oncorhynchus tshawytscha</name>
    <name type="common">Chinook salmon</name>
    <name type="synonym">Salmo tshawytscha</name>
    <dbReference type="NCBI Taxonomy" id="74940"/>
    <lineage>
        <taxon>Eukaryota</taxon>
        <taxon>Metazoa</taxon>
        <taxon>Chordata</taxon>
        <taxon>Craniata</taxon>
        <taxon>Vertebrata</taxon>
        <taxon>Euteleostomi</taxon>
        <taxon>Actinopterygii</taxon>
        <taxon>Neopterygii</taxon>
        <taxon>Teleostei</taxon>
        <taxon>Protacanthopterygii</taxon>
        <taxon>Salmoniformes</taxon>
        <taxon>Salmonidae</taxon>
        <taxon>Salmoninae</taxon>
        <taxon>Oncorhynchus</taxon>
    </lineage>
</organism>
<evidence type="ECO:0000259" key="7">
    <source>
        <dbReference type="PROSITE" id="PS50017"/>
    </source>
</evidence>
<keyword evidence="3" id="KW-0399">Innate immunity</keyword>
<dbReference type="GeneTree" id="ENSGT00510000048324"/>
<evidence type="ECO:0000256" key="2">
    <source>
        <dbReference type="ARBA" id="ARBA00022490"/>
    </source>
</evidence>
<keyword evidence="5" id="KW-0395">Inflammatory response</keyword>
<evidence type="ECO:0000256" key="1">
    <source>
        <dbReference type="ARBA" id="ARBA00004496"/>
    </source>
</evidence>
<dbReference type="InterPro" id="IPR011029">
    <property type="entry name" value="DEATH-like_dom_sf"/>
</dbReference>
<dbReference type="PROSITE" id="PS50017">
    <property type="entry name" value="DEATH_DOMAIN"/>
    <property type="match status" value="1"/>
</dbReference>
<dbReference type="CDD" id="cd08312">
    <property type="entry name" value="Death_MyD88"/>
    <property type="match status" value="1"/>
</dbReference>
<evidence type="ECO:0000313" key="10">
    <source>
        <dbReference type="Proteomes" id="UP000694402"/>
    </source>
</evidence>
<proteinExistence type="predicted"/>
<dbReference type="SUPFAM" id="SSF47986">
    <property type="entry name" value="DEATH domain"/>
    <property type="match status" value="1"/>
</dbReference>
<feature type="region of interest" description="Disordered" evidence="6">
    <location>
        <begin position="118"/>
        <end position="138"/>
    </location>
</feature>
<comment type="subcellular location">
    <subcellularLocation>
        <location evidence="1">Cytoplasm</location>
    </subcellularLocation>
</comment>
<gene>
    <name evidence="9" type="primary">MYD88</name>
</gene>
<dbReference type="GO" id="GO:0070976">
    <property type="term" value="F:TIR domain binding"/>
    <property type="evidence" value="ECO:0007669"/>
    <property type="project" value="InterPro"/>
</dbReference>
<dbReference type="InterPro" id="IPR000157">
    <property type="entry name" value="TIR_dom"/>
</dbReference>
<evidence type="ECO:0000313" key="9">
    <source>
        <dbReference type="Ensembl" id="ENSOTSP00005112599.1"/>
    </source>
</evidence>
<keyword evidence="10" id="KW-1185">Reference proteome</keyword>
<keyword evidence="2" id="KW-0963">Cytoplasm</keyword>
<dbReference type="SMART" id="SM00005">
    <property type="entry name" value="DEATH"/>
    <property type="match status" value="1"/>
</dbReference>
<dbReference type="PANTHER" id="PTHR15079">
    <property type="entry name" value="MYD88"/>
    <property type="match status" value="1"/>
</dbReference>
<dbReference type="GO" id="GO:0043123">
    <property type="term" value="P:positive regulation of canonical NF-kappaB signal transduction"/>
    <property type="evidence" value="ECO:0007669"/>
    <property type="project" value="InterPro"/>
</dbReference>
<dbReference type="GO" id="GO:0050830">
    <property type="term" value="P:defense response to Gram-positive bacterium"/>
    <property type="evidence" value="ECO:0007669"/>
    <property type="project" value="TreeGrafter"/>
</dbReference>
<evidence type="ECO:0000259" key="8">
    <source>
        <dbReference type="PROSITE" id="PS50104"/>
    </source>
</evidence>
<reference evidence="9" key="3">
    <citation type="submission" date="2025-09" db="UniProtKB">
        <authorList>
            <consortium name="Ensembl"/>
        </authorList>
    </citation>
    <scope>IDENTIFICATION</scope>
</reference>